<keyword evidence="4" id="KW-0503">Monooxygenase</keyword>
<sequence>MFLEQVWNRDLSNYDPDGPLPEIGPDVSDSRLAQGRASNQDIKSRLETARLWREIADHDRLSIRQLAIRVTARQHFVGTPDDIADEINRHVQTDAADGFVFAPHLTLGGFDEFVEEVVPLLRERGVYRAEYREKTLRSTLGLPDQLSDTASPNVAAAMLTRGPC</sequence>
<comment type="caution">
    <text evidence="6">The sequence shown here is derived from an EMBL/GenBank/DDBJ whole genome shotgun (WGS) entry which is preliminary data.</text>
</comment>
<evidence type="ECO:0000256" key="5">
    <source>
        <dbReference type="SAM" id="MobiDB-lite"/>
    </source>
</evidence>
<keyword evidence="3" id="KW-0560">Oxidoreductase</keyword>
<dbReference type="GO" id="GO:0004497">
    <property type="term" value="F:monooxygenase activity"/>
    <property type="evidence" value="ECO:0007669"/>
    <property type="project" value="UniProtKB-KW"/>
</dbReference>
<dbReference type="AlphaFoldDB" id="A0A7W8XWC8"/>
<keyword evidence="2" id="KW-0288">FMN</keyword>
<accession>A0A7W8XWC8</accession>
<dbReference type="Proteomes" id="UP000549882">
    <property type="component" value="Unassembled WGS sequence"/>
</dbReference>
<evidence type="ECO:0000256" key="4">
    <source>
        <dbReference type="ARBA" id="ARBA00023033"/>
    </source>
</evidence>
<evidence type="ECO:0000256" key="1">
    <source>
        <dbReference type="ARBA" id="ARBA00022630"/>
    </source>
</evidence>
<dbReference type="InterPro" id="IPR036661">
    <property type="entry name" value="Luciferase-like_sf"/>
</dbReference>
<dbReference type="PANTHER" id="PTHR30011:SF16">
    <property type="entry name" value="C2H2 FINGER DOMAIN TRANSCRIPTION FACTOR (EUROFUNG)-RELATED"/>
    <property type="match status" value="1"/>
</dbReference>
<keyword evidence="1" id="KW-0285">Flavoprotein</keyword>
<dbReference type="RefSeq" id="WP_183939909.1">
    <property type="nucleotide sequence ID" value="NZ_JACHBI010000013.1"/>
</dbReference>
<protein>
    <recommendedName>
        <fullName evidence="8">Luciferase-like domain-containing protein</fullName>
    </recommendedName>
</protein>
<dbReference type="EMBL" id="JACHBI010000013">
    <property type="protein sequence ID" value="MBB5576600.1"/>
    <property type="molecule type" value="Genomic_DNA"/>
</dbReference>
<evidence type="ECO:0000256" key="2">
    <source>
        <dbReference type="ARBA" id="ARBA00022643"/>
    </source>
</evidence>
<feature type="region of interest" description="Disordered" evidence="5">
    <location>
        <begin position="13"/>
        <end position="39"/>
    </location>
</feature>
<dbReference type="InterPro" id="IPR051260">
    <property type="entry name" value="Diverse_substr_monoxygenases"/>
</dbReference>
<proteinExistence type="predicted"/>
<evidence type="ECO:0000256" key="3">
    <source>
        <dbReference type="ARBA" id="ARBA00023002"/>
    </source>
</evidence>
<name>A0A7W8XWC8_9HYPH</name>
<evidence type="ECO:0000313" key="6">
    <source>
        <dbReference type="EMBL" id="MBB5576600.1"/>
    </source>
</evidence>
<dbReference type="Gene3D" id="3.20.20.30">
    <property type="entry name" value="Luciferase-like domain"/>
    <property type="match status" value="1"/>
</dbReference>
<reference evidence="6 7" key="1">
    <citation type="submission" date="2020-08" db="EMBL/GenBank/DDBJ databases">
        <title>Genomic Encyclopedia of Type Strains, Phase IV (KMG-V): Genome sequencing to study the core and pangenomes of soil and plant-associated prokaryotes.</title>
        <authorList>
            <person name="Whitman W."/>
        </authorList>
    </citation>
    <scope>NUCLEOTIDE SEQUENCE [LARGE SCALE GENOMIC DNA]</scope>
    <source>
        <strain evidence="6 7">SEMIA 4064</strain>
    </source>
</reference>
<keyword evidence="7" id="KW-1185">Reference proteome</keyword>
<dbReference type="SUPFAM" id="SSF51679">
    <property type="entry name" value="Bacterial luciferase-like"/>
    <property type="match status" value="1"/>
</dbReference>
<organism evidence="6 7">
    <name type="scientific">Rhizobium paranaense</name>
    <dbReference type="NCBI Taxonomy" id="1650438"/>
    <lineage>
        <taxon>Bacteria</taxon>
        <taxon>Pseudomonadati</taxon>
        <taxon>Pseudomonadota</taxon>
        <taxon>Alphaproteobacteria</taxon>
        <taxon>Hyphomicrobiales</taxon>
        <taxon>Rhizobiaceae</taxon>
        <taxon>Rhizobium/Agrobacterium group</taxon>
        <taxon>Rhizobium</taxon>
    </lineage>
</organism>
<gene>
    <name evidence="6" type="ORF">GGD50_005245</name>
</gene>
<evidence type="ECO:0008006" key="8">
    <source>
        <dbReference type="Google" id="ProtNLM"/>
    </source>
</evidence>
<evidence type="ECO:0000313" key="7">
    <source>
        <dbReference type="Proteomes" id="UP000549882"/>
    </source>
</evidence>
<dbReference type="PANTHER" id="PTHR30011">
    <property type="entry name" value="ALKANESULFONATE MONOOXYGENASE-RELATED"/>
    <property type="match status" value="1"/>
</dbReference>
<dbReference type="GO" id="GO:0016705">
    <property type="term" value="F:oxidoreductase activity, acting on paired donors, with incorporation or reduction of molecular oxygen"/>
    <property type="evidence" value="ECO:0007669"/>
    <property type="project" value="InterPro"/>
</dbReference>